<evidence type="ECO:0000256" key="9">
    <source>
        <dbReference type="HAMAP-Rule" id="MF_00131"/>
    </source>
</evidence>
<dbReference type="PANTHER" id="PTHR43406">
    <property type="entry name" value="TRYPTOPHAN SYNTHASE, ALPHA CHAIN"/>
    <property type="match status" value="1"/>
</dbReference>
<organism evidence="11 12">
    <name type="scientific">Thalassotalea agarivorans</name>
    <name type="common">Thalassomonas agarivorans</name>
    <dbReference type="NCBI Taxonomy" id="349064"/>
    <lineage>
        <taxon>Bacteria</taxon>
        <taxon>Pseudomonadati</taxon>
        <taxon>Pseudomonadota</taxon>
        <taxon>Gammaproteobacteria</taxon>
        <taxon>Alteromonadales</taxon>
        <taxon>Colwelliaceae</taxon>
        <taxon>Thalassotalea</taxon>
    </lineage>
</organism>
<evidence type="ECO:0000256" key="5">
    <source>
        <dbReference type="ARBA" id="ARBA00022822"/>
    </source>
</evidence>
<feature type="active site" description="Proton acceptor" evidence="9">
    <location>
        <position position="53"/>
    </location>
</feature>
<evidence type="ECO:0000256" key="3">
    <source>
        <dbReference type="ARBA" id="ARBA00011270"/>
    </source>
</evidence>
<gene>
    <name evidence="9" type="primary">trpA</name>
    <name evidence="11" type="ORF">SAMN05660429_01854</name>
</gene>
<dbReference type="InterPro" id="IPR002028">
    <property type="entry name" value="Trp_synthase_suA"/>
</dbReference>
<sequence>MAQQNRYEKMFNAVEARMETGAFVPFVTIGDPSPALSFEIIKTLIDNGADGLELGIPFSDPSADGIVIQKAGIRALSAGVNTDGCFDILKQVRGYAPDVPIGLLLYGNLVFAYGIDRFYQQLASIGVDSILIADLPIRESQPFREAAEKHGIAQIFIAPPNANEKTLSDIAQFSKGYTYVLSRAGVTGTHSDAQVPKLELIDKLQALNAPPAVIGFGISTPEHVKAALDSGARGAISGSATVKLIEEHLDSPEQMLAALASFVSGMKAATKA</sequence>
<dbReference type="RefSeq" id="WP_093329510.1">
    <property type="nucleotide sequence ID" value="NZ_AP027363.1"/>
</dbReference>
<dbReference type="PANTHER" id="PTHR43406:SF1">
    <property type="entry name" value="TRYPTOPHAN SYNTHASE ALPHA CHAIN, CHLOROPLASTIC"/>
    <property type="match status" value="1"/>
</dbReference>
<dbReference type="OrthoDB" id="9804578at2"/>
<dbReference type="SUPFAM" id="SSF51366">
    <property type="entry name" value="Ribulose-phoshate binding barrel"/>
    <property type="match status" value="1"/>
</dbReference>
<dbReference type="UniPathway" id="UPA00035">
    <property type="reaction ID" value="UER00044"/>
</dbReference>
<evidence type="ECO:0000313" key="12">
    <source>
        <dbReference type="Proteomes" id="UP000199308"/>
    </source>
</evidence>
<dbReference type="NCBIfam" id="TIGR00262">
    <property type="entry name" value="trpA"/>
    <property type="match status" value="1"/>
</dbReference>
<evidence type="ECO:0000256" key="2">
    <source>
        <dbReference type="ARBA" id="ARBA00004733"/>
    </source>
</evidence>
<dbReference type="EMBL" id="FOHK01000008">
    <property type="protein sequence ID" value="SET46398.1"/>
    <property type="molecule type" value="Genomic_DNA"/>
</dbReference>
<dbReference type="AlphaFoldDB" id="A0A1I0EN50"/>
<comment type="catalytic activity">
    <reaction evidence="8 9">
        <text>(1S,2R)-1-C-(indol-3-yl)glycerol 3-phosphate + L-serine = D-glyceraldehyde 3-phosphate + L-tryptophan + H2O</text>
        <dbReference type="Rhea" id="RHEA:10532"/>
        <dbReference type="ChEBI" id="CHEBI:15377"/>
        <dbReference type="ChEBI" id="CHEBI:33384"/>
        <dbReference type="ChEBI" id="CHEBI:57912"/>
        <dbReference type="ChEBI" id="CHEBI:58866"/>
        <dbReference type="ChEBI" id="CHEBI:59776"/>
        <dbReference type="EC" id="4.2.1.20"/>
    </reaction>
</comment>
<dbReference type="FunFam" id="3.20.20.70:FF:000037">
    <property type="entry name" value="Tryptophan synthase alpha chain"/>
    <property type="match status" value="1"/>
</dbReference>
<comment type="subunit">
    <text evidence="3 9">Tetramer of two alpha and two beta chains.</text>
</comment>
<comment type="similarity">
    <text evidence="9 10">Belongs to the TrpA family.</text>
</comment>
<evidence type="ECO:0000256" key="7">
    <source>
        <dbReference type="ARBA" id="ARBA00023239"/>
    </source>
</evidence>
<keyword evidence="5 9" id="KW-0822">Tryptophan biosynthesis</keyword>
<keyword evidence="4 9" id="KW-0028">Amino-acid biosynthesis</keyword>
<reference evidence="11 12" key="1">
    <citation type="submission" date="2016-10" db="EMBL/GenBank/DDBJ databases">
        <authorList>
            <person name="de Groot N.N."/>
        </authorList>
    </citation>
    <scope>NUCLEOTIDE SEQUENCE [LARGE SCALE GENOMIC DNA]</scope>
    <source>
        <strain evidence="11 12">DSM 19706</strain>
    </source>
</reference>
<evidence type="ECO:0000256" key="1">
    <source>
        <dbReference type="ARBA" id="ARBA00003365"/>
    </source>
</evidence>
<dbReference type="Pfam" id="PF00290">
    <property type="entry name" value="Trp_syntA"/>
    <property type="match status" value="1"/>
</dbReference>
<dbReference type="STRING" id="349064.SAMN05660429_01854"/>
<dbReference type="HAMAP" id="MF_00131">
    <property type="entry name" value="Trp_synth_alpha"/>
    <property type="match status" value="1"/>
</dbReference>
<proteinExistence type="inferred from homology"/>
<dbReference type="Gene3D" id="3.20.20.70">
    <property type="entry name" value="Aldolase class I"/>
    <property type="match status" value="1"/>
</dbReference>
<comment type="pathway">
    <text evidence="2 9">Amino-acid biosynthesis; L-tryptophan biosynthesis; L-tryptophan from chorismate: step 5/5.</text>
</comment>
<dbReference type="EC" id="4.2.1.20" evidence="9"/>
<accession>A0A1I0EN50</accession>
<keyword evidence="12" id="KW-1185">Reference proteome</keyword>
<evidence type="ECO:0000313" key="11">
    <source>
        <dbReference type="EMBL" id="SET46398.1"/>
    </source>
</evidence>
<protein>
    <recommendedName>
        <fullName evidence="9">Tryptophan synthase alpha chain</fullName>
        <ecNumber evidence="9">4.2.1.20</ecNumber>
    </recommendedName>
</protein>
<dbReference type="Proteomes" id="UP000199308">
    <property type="component" value="Unassembled WGS sequence"/>
</dbReference>
<feature type="active site" description="Proton acceptor" evidence="9">
    <location>
        <position position="64"/>
    </location>
</feature>
<dbReference type="GO" id="GO:0005829">
    <property type="term" value="C:cytosol"/>
    <property type="evidence" value="ECO:0007669"/>
    <property type="project" value="TreeGrafter"/>
</dbReference>
<keyword evidence="7 9" id="KW-0456">Lyase</keyword>
<name>A0A1I0EN50_THASX</name>
<evidence type="ECO:0000256" key="8">
    <source>
        <dbReference type="ARBA" id="ARBA00049047"/>
    </source>
</evidence>
<dbReference type="GO" id="GO:0004834">
    <property type="term" value="F:tryptophan synthase activity"/>
    <property type="evidence" value="ECO:0007669"/>
    <property type="project" value="UniProtKB-UniRule"/>
</dbReference>
<comment type="function">
    <text evidence="1 9">The alpha subunit is responsible for the aldol cleavage of indoleglycerol phosphate to indole and glyceraldehyde 3-phosphate.</text>
</comment>
<dbReference type="CDD" id="cd04724">
    <property type="entry name" value="Tryptophan_synthase_alpha"/>
    <property type="match status" value="1"/>
</dbReference>
<dbReference type="InterPro" id="IPR011060">
    <property type="entry name" value="RibuloseP-bd_barrel"/>
</dbReference>
<evidence type="ECO:0000256" key="10">
    <source>
        <dbReference type="RuleBase" id="RU003662"/>
    </source>
</evidence>
<evidence type="ECO:0000256" key="4">
    <source>
        <dbReference type="ARBA" id="ARBA00022605"/>
    </source>
</evidence>
<keyword evidence="6 9" id="KW-0057">Aromatic amino acid biosynthesis</keyword>
<dbReference type="InterPro" id="IPR013785">
    <property type="entry name" value="Aldolase_TIM"/>
</dbReference>
<evidence type="ECO:0000256" key="6">
    <source>
        <dbReference type="ARBA" id="ARBA00023141"/>
    </source>
</evidence>